<protein>
    <submittedName>
        <fullName evidence="3">Uncharacterized protein</fullName>
    </submittedName>
</protein>
<feature type="chain" id="PRO_5046642099" evidence="2">
    <location>
        <begin position="19"/>
        <end position="66"/>
    </location>
</feature>
<dbReference type="RefSeq" id="WP_089743887.1">
    <property type="nucleotide sequence ID" value="NZ_FNHD01000008.1"/>
</dbReference>
<evidence type="ECO:0000313" key="3">
    <source>
        <dbReference type="EMBL" id="SDL90592.1"/>
    </source>
</evidence>
<name>A0ABY0QU13_9FLAO</name>
<gene>
    <name evidence="3" type="ORF">SAMN05216273_108108</name>
</gene>
<keyword evidence="2" id="KW-0732">Signal</keyword>
<dbReference type="Proteomes" id="UP000199242">
    <property type="component" value="Unassembled WGS sequence"/>
</dbReference>
<feature type="compositionally biased region" description="Pro residues" evidence="1">
    <location>
        <begin position="22"/>
        <end position="33"/>
    </location>
</feature>
<accession>A0ABY0QU13</accession>
<feature type="signal peptide" evidence="2">
    <location>
        <begin position="1"/>
        <end position="18"/>
    </location>
</feature>
<evidence type="ECO:0000256" key="2">
    <source>
        <dbReference type="SAM" id="SignalP"/>
    </source>
</evidence>
<organism evidence="3 4">
    <name type="scientific">Chryseobacterium taihuense</name>
    <dbReference type="NCBI Taxonomy" id="1141221"/>
    <lineage>
        <taxon>Bacteria</taxon>
        <taxon>Pseudomonadati</taxon>
        <taxon>Bacteroidota</taxon>
        <taxon>Flavobacteriia</taxon>
        <taxon>Flavobacteriales</taxon>
        <taxon>Weeksellaceae</taxon>
        <taxon>Chryseobacterium group</taxon>
        <taxon>Chryseobacterium</taxon>
    </lineage>
</organism>
<dbReference type="EMBL" id="FNHD01000008">
    <property type="protein sequence ID" value="SDL90592.1"/>
    <property type="molecule type" value="Genomic_DNA"/>
</dbReference>
<reference evidence="3 4" key="1">
    <citation type="submission" date="2016-10" db="EMBL/GenBank/DDBJ databases">
        <authorList>
            <person name="Varghese N."/>
            <person name="Submissions S."/>
        </authorList>
    </citation>
    <scope>NUCLEOTIDE SEQUENCE [LARGE SCALE GENOMIC DNA]</scope>
    <source>
        <strain evidence="3 4">CGMCC 1.10941</strain>
    </source>
</reference>
<comment type="caution">
    <text evidence="3">The sequence shown here is derived from an EMBL/GenBank/DDBJ whole genome shotgun (WGS) entry which is preliminary data.</text>
</comment>
<dbReference type="PROSITE" id="PS51257">
    <property type="entry name" value="PROKAR_LIPOPROTEIN"/>
    <property type="match status" value="1"/>
</dbReference>
<evidence type="ECO:0000313" key="4">
    <source>
        <dbReference type="Proteomes" id="UP000199242"/>
    </source>
</evidence>
<feature type="region of interest" description="Disordered" evidence="1">
    <location>
        <begin position="22"/>
        <end position="46"/>
    </location>
</feature>
<keyword evidence="4" id="KW-1185">Reference proteome</keyword>
<sequence length="66" mass="7573">MKNLLKFLVVFSITFALAACHPPPRPPKPPKPPRPPHPRHGSLEIKTDALKDNLQKVFYYSKDHFV</sequence>
<evidence type="ECO:0000256" key="1">
    <source>
        <dbReference type="SAM" id="MobiDB-lite"/>
    </source>
</evidence>
<proteinExistence type="predicted"/>